<dbReference type="EMBL" id="HBIZ01046349">
    <property type="protein sequence ID" value="CAE0777065.1"/>
    <property type="molecule type" value="Transcribed_RNA"/>
</dbReference>
<feature type="compositionally biased region" description="Basic and acidic residues" evidence="2">
    <location>
        <begin position="35"/>
        <end position="66"/>
    </location>
</feature>
<name>A0A7S4F7C5_CHRCT</name>
<feature type="region of interest" description="Disordered" evidence="2">
    <location>
        <begin position="25"/>
        <end position="173"/>
    </location>
</feature>
<dbReference type="Pfam" id="PF09736">
    <property type="entry name" value="Bud13"/>
    <property type="match status" value="1"/>
</dbReference>
<feature type="compositionally biased region" description="Polar residues" evidence="2">
    <location>
        <begin position="104"/>
        <end position="116"/>
    </location>
</feature>
<gene>
    <name evidence="3" type="ORF">PCAR00345_LOCUS29704</name>
</gene>
<evidence type="ECO:0000256" key="1">
    <source>
        <dbReference type="ARBA" id="ARBA00011069"/>
    </source>
</evidence>
<dbReference type="GO" id="GO:0070274">
    <property type="term" value="C:RES complex"/>
    <property type="evidence" value="ECO:0007669"/>
    <property type="project" value="TreeGrafter"/>
</dbReference>
<feature type="compositionally biased region" description="Basic and acidic residues" evidence="2">
    <location>
        <begin position="209"/>
        <end position="218"/>
    </location>
</feature>
<feature type="region of interest" description="Disordered" evidence="2">
    <location>
        <begin position="256"/>
        <end position="287"/>
    </location>
</feature>
<protein>
    <recommendedName>
        <fullName evidence="4">BUD13 homolog</fullName>
    </recommendedName>
</protein>
<dbReference type="PANTHER" id="PTHR31809:SF0">
    <property type="entry name" value="BUD13 HOMOLOG"/>
    <property type="match status" value="1"/>
</dbReference>
<dbReference type="InterPro" id="IPR051112">
    <property type="entry name" value="CWC26_splicing_factor"/>
</dbReference>
<dbReference type="PANTHER" id="PTHR31809">
    <property type="entry name" value="BUD13 HOMOLOG"/>
    <property type="match status" value="1"/>
</dbReference>
<evidence type="ECO:0008006" key="4">
    <source>
        <dbReference type="Google" id="ProtNLM"/>
    </source>
</evidence>
<dbReference type="AlphaFoldDB" id="A0A7S4F7C5"/>
<dbReference type="GO" id="GO:0000398">
    <property type="term" value="P:mRNA splicing, via spliceosome"/>
    <property type="evidence" value="ECO:0007669"/>
    <property type="project" value="TreeGrafter"/>
</dbReference>
<proteinExistence type="inferred from homology"/>
<reference evidence="3" key="1">
    <citation type="submission" date="2021-01" db="EMBL/GenBank/DDBJ databases">
        <authorList>
            <person name="Corre E."/>
            <person name="Pelletier E."/>
            <person name="Niang G."/>
            <person name="Scheremetjew M."/>
            <person name="Finn R."/>
            <person name="Kale V."/>
            <person name="Holt S."/>
            <person name="Cochrane G."/>
            <person name="Meng A."/>
            <person name="Brown T."/>
            <person name="Cohen L."/>
        </authorList>
    </citation>
    <scope>NUCLEOTIDE SEQUENCE</scope>
    <source>
        <strain evidence="3">CCMP645</strain>
    </source>
</reference>
<feature type="compositionally biased region" description="Polar residues" evidence="2">
    <location>
        <begin position="123"/>
        <end position="137"/>
    </location>
</feature>
<dbReference type="GO" id="GO:0005684">
    <property type="term" value="C:U2-type spliceosomal complex"/>
    <property type="evidence" value="ECO:0007669"/>
    <property type="project" value="TreeGrafter"/>
</dbReference>
<sequence length="319" mass="35851">MIRLILPRRGGANIMIRLIPPHRGVANVPRRRGRHDSPDPSPPRRREHHDAPDPSPPRRRERHDSPDPSPPRRRGRHDSPDPSPPRRRHQRSSPDRSPPRHRTAQSSSDATAPTNRTARESDSSPTAKKQGGLQTNVAAEVAQLKQAQSRQIEASDPAELGAGADTVRRDRHGRKLEGLNAMLEMERAGDGAAKPVKPVWGSGLAQQRSKKEQREYEREWANKPLAQYEDNAERDASKRAIERWGDPMAGRLALDKAKAKSNRPKYRGPPAPPNRFDIPPGHKWDGVDRSNGYEKQFFLAQADARSKAELAHKWAVEDM</sequence>
<accession>A0A7S4F7C5</accession>
<evidence type="ECO:0000256" key="2">
    <source>
        <dbReference type="SAM" id="MobiDB-lite"/>
    </source>
</evidence>
<feature type="region of interest" description="Disordered" evidence="2">
    <location>
        <begin position="189"/>
        <end position="218"/>
    </location>
</feature>
<dbReference type="GO" id="GO:0003723">
    <property type="term" value="F:RNA binding"/>
    <property type="evidence" value="ECO:0007669"/>
    <property type="project" value="TreeGrafter"/>
</dbReference>
<comment type="similarity">
    <text evidence="1">Belongs to the CWC26 family.</text>
</comment>
<evidence type="ECO:0000313" key="3">
    <source>
        <dbReference type="EMBL" id="CAE0777065.1"/>
    </source>
</evidence>
<organism evidence="3">
    <name type="scientific">Chrysotila carterae</name>
    <name type="common">Marine alga</name>
    <name type="synonym">Syracosphaera carterae</name>
    <dbReference type="NCBI Taxonomy" id="13221"/>
    <lineage>
        <taxon>Eukaryota</taxon>
        <taxon>Haptista</taxon>
        <taxon>Haptophyta</taxon>
        <taxon>Prymnesiophyceae</taxon>
        <taxon>Isochrysidales</taxon>
        <taxon>Isochrysidaceae</taxon>
        <taxon>Chrysotila</taxon>
    </lineage>
</organism>
<dbReference type="InterPro" id="IPR018609">
    <property type="entry name" value="Bud13"/>
</dbReference>